<feature type="region of interest" description="Disordered" evidence="1">
    <location>
        <begin position="471"/>
        <end position="500"/>
    </location>
</feature>
<accession>A0ABR0C471</accession>
<feature type="compositionally biased region" description="Polar residues" evidence="1">
    <location>
        <begin position="33"/>
        <end position="43"/>
    </location>
</feature>
<evidence type="ECO:0000313" key="3">
    <source>
        <dbReference type="Proteomes" id="UP001287286"/>
    </source>
</evidence>
<gene>
    <name evidence="2" type="ORF">Purlil1_4597</name>
</gene>
<feature type="region of interest" description="Disordered" evidence="1">
    <location>
        <begin position="289"/>
        <end position="339"/>
    </location>
</feature>
<evidence type="ECO:0000313" key="2">
    <source>
        <dbReference type="EMBL" id="KAK4091017.1"/>
    </source>
</evidence>
<organism evidence="2 3">
    <name type="scientific">Purpureocillium lilacinum</name>
    <name type="common">Paecilomyces lilacinus</name>
    <dbReference type="NCBI Taxonomy" id="33203"/>
    <lineage>
        <taxon>Eukaryota</taxon>
        <taxon>Fungi</taxon>
        <taxon>Dikarya</taxon>
        <taxon>Ascomycota</taxon>
        <taxon>Pezizomycotina</taxon>
        <taxon>Sordariomycetes</taxon>
        <taxon>Hypocreomycetidae</taxon>
        <taxon>Hypocreales</taxon>
        <taxon>Ophiocordycipitaceae</taxon>
        <taxon>Purpureocillium</taxon>
    </lineage>
</organism>
<dbReference type="EMBL" id="JAWRVI010000013">
    <property type="protein sequence ID" value="KAK4091017.1"/>
    <property type="molecule type" value="Genomic_DNA"/>
</dbReference>
<feature type="compositionally biased region" description="Basic and acidic residues" evidence="1">
    <location>
        <begin position="267"/>
        <end position="276"/>
    </location>
</feature>
<feature type="region of interest" description="Disordered" evidence="1">
    <location>
        <begin position="243"/>
        <end position="276"/>
    </location>
</feature>
<reference evidence="2 3" key="1">
    <citation type="journal article" date="2024" name="Microbiol. Resour. Announc.">
        <title>Genome annotations for the ascomycete fungi Trichoderma harzianum, Trichoderma aggressivum, and Purpureocillium lilacinum.</title>
        <authorList>
            <person name="Beijen E.P.W."/>
            <person name="Ohm R.A."/>
        </authorList>
    </citation>
    <scope>NUCLEOTIDE SEQUENCE [LARGE SCALE GENOMIC DNA]</scope>
    <source>
        <strain evidence="2 3">CBS 150709</strain>
    </source>
</reference>
<dbReference type="Proteomes" id="UP001287286">
    <property type="component" value="Unassembled WGS sequence"/>
</dbReference>
<name>A0ABR0C471_PURLI</name>
<feature type="compositionally biased region" description="Basic residues" evidence="1">
    <location>
        <begin position="309"/>
        <end position="319"/>
    </location>
</feature>
<sequence length="534" mass="58323">MRGWEERRGEGARKDWAWAAVGKESRMPAVAQGLQSPQQQESFNPRDDGKESGAQPGQRATPVICIHYYLERLGATTTTARRGTKSQAAKCASARYSPRGRGVRAQEEGGIGGWLGEPALQLTGGQAALPTHSWLTPHSLRWRARLALLVSILSSDGGLVRAPLRNALRCQCMHAICCRSARRRRSGPVWASPPGAEGGERRREESCSLARSLERRRDAFSWPTQAWRVLLLLHVRNCERTCKRHRSTVPRRDPSPLPVAAAAAAADHPRRGEMRDTLPHRTYVQLYNNKILTPAPPRAPAHGRERRGGTKKRRRRRSSGGHDRPGGTGRAHSEGCAPPPPVGRPAWRCHPQSTHALPCPAMPSMHGLTPWRMGMAGGRAEGWRLVNVEPPPAGPPKSLKGGGTIARADLAPGGGALLANGCFAWFALMHCVPRWTARQPSQCGDPMVRASFLRNRLVSWRSHRQSVLSAQAPGVSQSTWLPSGSGSAPAPTTQKQHARVRHNGCAVVTAVRYLTDTSEAPSPWSRSDRLRLST</sequence>
<proteinExistence type="predicted"/>
<evidence type="ECO:0000256" key="1">
    <source>
        <dbReference type="SAM" id="MobiDB-lite"/>
    </source>
</evidence>
<feature type="region of interest" description="Disordered" evidence="1">
    <location>
        <begin position="27"/>
        <end position="58"/>
    </location>
</feature>
<keyword evidence="3" id="KW-1185">Reference proteome</keyword>
<protein>
    <submittedName>
        <fullName evidence="2">Uncharacterized protein</fullName>
    </submittedName>
</protein>
<comment type="caution">
    <text evidence="2">The sequence shown here is derived from an EMBL/GenBank/DDBJ whole genome shotgun (WGS) entry which is preliminary data.</text>
</comment>
<feature type="compositionally biased region" description="Polar residues" evidence="1">
    <location>
        <begin position="471"/>
        <end position="495"/>
    </location>
</feature>